<dbReference type="AlphaFoldDB" id="A0A1G7TWZ4"/>
<dbReference type="OrthoDB" id="9778250at2"/>
<dbReference type="Pfam" id="PF04389">
    <property type="entry name" value="Peptidase_M28"/>
    <property type="match status" value="1"/>
</dbReference>
<feature type="transmembrane region" description="Helical" evidence="9">
    <location>
        <begin position="409"/>
        <end position="428"/>
    </location>
</feature>
<feature type="transmembrane region" description="Helical" evidence="9">
    <location>
        <begin position="332"/>
        <end position="351"/>
    </location>
</feature>
<evidence type="ECO:0000259" key="10">
    <source>
        <dbReference type="Pfam" id="PF04389"/>
    </source>
</evidence>
<organism evidence="11 12">
    <name type="scientific">Psychroflexus sediminis</name>
    <dbReference type="NCBI Taxonomy" id="470826"/>
    <lineage>
        <taxon>Bacteria</taxon>
        <taxon>Pseudomonadati</taxon>
        <taxon>Bacteroidota</taxon>
        <taxon>Flavobacteriia</taxon>
        <taxon>Flavobacteriales</taxon>
        <taxon>Flavobacteriaceae</taxon>
        <taxon>Psychroflexus</taxon>
    </lineage>
</organism>
<dbReference type="RefSeq" id="WP_093364160.1">
    <property type="nucleotide sequence ID" value="NZ_FNCW01000001.1"/>
</dbReference>
<comment type="similarity">
    <text evidence="3">Belongs to the peptidase M28 family.</text>
</comment>
<name>A0A1G7TWZ4_9FLAO</name>
<evidence type="ECO:0000256" key="5">
    <source>
        <dbReference type="ARBA" id="ARBA00022554"/>
    </source>
</evidence>
<dbReference type="PANTHER" id="PTHR12147:SF58">
    <property type="entry name" value="VACUOLAR MEMBRANE PROTEASE"/>
    <property type="match status" value="1"/>
</dbReference>
<feature type="transmembrane region" description="Helical" evidence="9">
    <location>
        <begin position="484"/>
        <end position="505"/>
    </location>
</feature>
<evidence type="ECO:0000313" key="11">
    <source>
        <dbReference type="EMBL" id="SDG39269.1"/>
    </source>
</evidence>
<dbReference type="InterPro" id="IPR045175">
    <property type="entry name" value="M28_fam"/>
</dbReference>
<evidence type="ECO:0000256" key="6">
    <source>
        <dbReference type="ARBA" id="ARBA00022989"/>
    </source>
</evidence>
<dbReference type="InterPro" id="IPR007484">
    <property type="entry name" value="Peptidase_M28"/>
</dbReference>
<sequence length="773" mass="87616">MRKRAYKDIICLLVIAASVWYVFYDLYPAEITDLSTQATDFSTLRAYEHVKEIGDKPHYIGSEAHNKKRNYIVDQLQNMNLEVQTQQGFVLTKEGVLTIPENIITRLPATNPQANSKALLLLSHYDSAVHSSHGAADAASGVATILEAVRAFKASDPSFQNDIIIVFTDGEEVGLTGAELFAKEHPWIEEVGLVLNFESRGSGGPSNMIVETNYGNSNLIALFGKAQVEHPLANSLMYSVYKLLPNDTDSTVFRKIADVPSFFFAFIDDHYDYHTALDVPERLDKRSLAHQGDYLMATLKQFSSVDLSDLTSEQDDVYFAVTGLGLFHYPFSWVWVIYAAVFILFLALLFFGFKINSLNRREVFLGFVPWFLSLITAGLLTYFGWQGILILYPEYDSILQGFTYNGHDYIVFFVAITLFITFAIYQFYDDRLNPKNMIVAPLLTWFILVFLINIFLKGAAFFIIPLVFILFAFFLMIRFQIPSYLFLLILILPSLSIMAPFVQFFPVGLGLKMSVISAVFTVLLFGSLIPVFGYFSIKKGVATMALLLGIGFFIKAHLGAEFTQERPQPNSLVYTVNKESNTASWNTYDELLDSWTSPYFETYEDLTSSAEHQSKYNTAYTKASSAPLIDVSGSDIQIDTLVASQPNFKKFRVTFNYSRDVNRIVVSETSVTNFKSFKVNGEVADFYTGEADAYHVHQNRFHPNLIDYYVVNQEPLYFEFEVYEDEALEFVINEISFDLLSHPDLPVKSRPNTKIPKPFVVNDAIITKQKLNL</sequence>
<proteinExistence type="inferred from homology"/>
<dbReference type="GO" id="GO:0008235">
    <property type="term" value="F:metalloexopeptidase activity"/>
    <property type="evidence" value="ECO:0007669"/>
    <property type="project" value="InterPro"/>
</dbReference>
<dbReference type="PANTHER" id="PTHR12147">
    <property type="entry name" value="METALLOPEPTIDASE M28 FAMILY MEMBER"/>
    <property type="match status" value="1"/>
</dbReference>
<feature type="transmembrane region" description="Helical" evidence="9">
    <location>
        <begin position="9"/>
        <end position="27"/>
    </location>
</feature>
<gene>
    <name evidence="11" type="ORF">SAMN04488027_10182</name>
</gene>
<evidence type="ECO:0000256" key="2">
    <source>
        <dbReference type="ARBA" id="ARBA00004128"/>
    </source>
</evidence>
<dbReference type="GO" id="GO:0005774">
    <property type="term" value="C:vacuolar membrane"/>
    <property type="evidence" value="ECO:0007669"/>
    <property type="project" value="UniProtKB-SubCell"/>
</dbReference>
<keyword evidence="7" id="KW-0325">Glycoprotein</keyword>
<dbReference type="Gene3D" id="3.40.630.10">
    <property type="entry name" value="Zn peptidases"/>
    <property type="match status" value="1"/>
</dbReference>
<dbReference type="EMBL" id="FNCW01000001">
    <property type="protein sequence ID" value="SDG39269.1"/>
    <property type="molecule type" value="Genomic_DNA"/>
</dbReference>
<dbReference type="STRING" id="470826.SAMN04488027_10182"/>
<evidence type="ECO:0000256" key="9">
    <source>
        <dbReference type="SAM" id="Phobius"/>
    </source>
</evidence>
<keyword evidence="9" id="KW-0812">Transmembrane</keyword>
<accession>A0A1G7TWZ4</accession>
<protein>
    <recommendedName>
        <fullName evidence="4">Vacuolar membrane protease</fullName>
    </recommendedName>
    <alternativeName>
        <fullName evidence="8">FXNA-related family protease 1</fullName>
    </alternativeName>
</protein>
<evidence type="ECO:0000256" key="4">
    <source>
        <dbReference type="ARBA" id="ARBA00017435"/>
    </source>
</evidence>
<evidence type="ECO:0000256" key="1">
    <source>
        <dbReference type="ARBA" id="ARBA00003273"/>
    </source>
</evidence>
<feature type="transmembrane region" description="Helical" evidence="9">
    <location>
        <begin position="460"/>
        <end position="477"/>
    </location>
</feature>
<evidence type="ECO:0000256" key="7">
    <source>
        <dbReference type="ARBA" id="ARBA00023180"/>
    </source>
</evidence>
<evidence type="ECO:0000313" key="12">
    <source>
        <dbReference type="Proteomes" id="UP000199296"/>
    </source>
</evidence>
<feature type="transmembrane region" description="Helical" evidence="9">
    <location>
        <begin position="511"/>
        <end position="534"/>
    </location>
</feature>
<feature type="transmembrane region" description="Helical" evidence="9">
    <location>
        <begin position="363"/>
        <end position="385"/>
    </location>
</feature>
<evidence type="ECO:0000256" key="3">
    <source>
        <dbReference type="ARBA" id="ARBA00010918"/>
    </source>
</evidence>
<reference evidence="11 12" key="1">
    <citation type="submission" date="2016-10" db="EMBL/GenBank/DDBJ databases">
        <authorList>
            <person name="de Groot N.N."/>
        </authorList>
    </citation>
    <scope>NUCLEOTIDE SEQUENCE [LARGE SCALE GENOMIC DNA]</scope>
    <source>
        <strain evidence="11 12">DSM 19803</strain>
    </source>
</reference>
<keyword evidence="6 9" id="KW-1133">Transmembrane helix</keyword>
<dbReference type="SUPFAM" id="SSF53187">
    <property type="entry name" value="Zn-dependent exopeptidases"/>
    <property type="match status" value="1"/>
</dbReference>
<feature type="domain" description="Peptidase M28" evidence="10">
    <location>
        <begin position="102"/>
        <end position="297"/>
    </location>
</feature>
<dbReference type="GO" id="GO:0006508">
    <property type="term" value="P:proteolysis"/>
    <property type="evidence" value="ECO:0007669"/>
    <property type="project" value="InterPro"/>
</dbReference>
<dbReference type="Proteomes" id="UP000199296">
    <property type="component" value="Unassembled WGS sequence"/>
</dbReference>
<feature type="transmembrane region" description="Helical" evidence="9">
    <location>
        <begin position="437"/>
        <end position="454"/>
    </location>
</feature>
<keyword evidence="12" id="KW-1185">Reference proteome</keyword>
<comment type="function">
    <text evidence="1">May be involved in vacuolar sorting and osmoregulation.</text>
</comment>
<keyword evidence="5" id="KW-0926">Vacuole</keyword>
<keyword evidence="9" id="KW-0472">Membrane</keyword>
<evidence type="ECO:0000256" key="8">
    <source>
        <dbReference type="ARBA" id="ARBA00031512"/>
    </source>
</evidence>
<comment type="subcellular location">
    <subcellularLocation>
        <location evidence="2">Vacuole membrane</location>
        <topology evidence="2">Multi-pass membrane protein</topology>
    </subcellularLocation>
</comment>